<feature type="region of interest" description="Disordered" evidence="1">
    <location>
        <begin position="1"/>
        <end position="35"/>
    </location>
</feature>
<evidence type="ECO:0000313" key="2">
    <source>
        <dbReference type="EMBL" id="CAG8728425.1"/>
    </source>
</evidence>
<dbReference type="AlphaFoldDB" id="A0A9N9NG48"/>
<sequence length="51" mass="6037">QNINNYGRGIKEDGKNHDKSSNSDYEPDDNSESEDNYYEINEEHNILQDWC</sequence>
<feature type="compositionally biased region" description="Acidic residues" evidence="1">
    <location>
        <begin position="25"/>
        <end position="35"/>
    </location>
</feature>
<evidence type="ECO:0000313" key="3">
    <source>
        <dbReference type="Proteomes" id="UP000789570"/>
    </source>
</evidence>
<gene>
    <name evidence="2" type="ORF">FCALED_LOCUS14820</name>
</gene>
<feature type="compositionally biased region" description="Basic and acidic residues" evidence="1">
    <location>
        <begin position="9"/>
        <end position="21"/>
    </location>
</feature>
<keyword evidence="3" id="KW-1185">Reference proteome</keyword>
<accession>A0A9N9NG48</accession>
<comment type="caution">
    <text evidence="2">The sequence shown here is derived from an EMBL/GenBank/DDBJ whole genome shotgun (WGS) entry which is preliminary data.</text>
</comment>
<organism evidence="2 3">
    <name type="scientific">Funneliformis caledonium</name>
    <dbReference type="NCBI Taxonomy" id="1117310"/>
    <lineage>
        <taxon>Eukaryota</taxon>
        <taxon>Fungi</taxon>
        <taxon>Fungi incertae sedis</taxon>
        <taxon>Mucoromycota</taxon>
        <taxon>Glomeromycotina</taxon>
        <taxon>Glomeromycetes</taxon>
        <taxon>Glomerales</taxon>
        <taxon>Glomeraceae</taxon>
        <taxon>Funneliformis</taxon>
    </lineage>
</organism>
<proteinExistence type="predicted"/>
<evidence type="ECO:0000256" key="1">
    <source>
        <dbReference type="SAM" id="MobiDB-lite"/>
    </source>
</evidence>
<feature type="non-terminal residue" evidence="2">
    <location>
        <position position="1"/>
    </location>
</feature>
<protein>
    <submittedName>
        <fullName evidence="2">4439_t:CDS:1</fullName>
    </submittedName>
</protein>
<dbReference type="EMBL" id="CAJVPQ010011687">
    <property type="protein sequence ID" value="CAG8728425.1"/>
    <property type="molecule type" value="Genomic_DNA"/>
</dbReference>
<reference evidence="2" key="1">
    <citation type="submission" date="2021-06" db="EMBL/GenBank/DDBJ databases">
        <authorList>
            <person name="Kallberg Y."/>
            <person name="Tangrot J."/>
            <person name="Rosling A."/>
        </authorList>
    </citation>
    <scope>NUCLEOTIDE SEQUENCE</scope>
    <source>
        <strain evidence="2">UK204</strain>
    </source>
</reference>
<name>A0A9N9NG48_9GLOM</name>
<dbReference type="Proteomes" id="UP000789570">
    <property type="component" value="Unassembled WGS sequence"/>
</dbReference>